<keyword evidence="11" id="KW-0547">Nucleotide-binding</keyword>
<dbReference type="NCBIfam" id="TIGR00229">
    <property type="entry name" value="sensory_box"/>
    <property type="match status" value="1"/>
</dbReference>
<dbReference type="RefSeq" id="WP_338002250.1">
    <property type="nucleotide sequence ID" value="NZ_JAOPKA010000001.1"/>
</dbReference>
<keyword evidence="7" id="KW-0812">Transmembrane</keyword>
<dbReference type="Pfam" id="PF13426">
    <property type="entry name" value="PAS_9"/>
    <property type="match status" value="1"/>
</dbReference>
<evidence type="ECO:0000259" key="8">
    <source>
        <dbReference type="PROSITE" id="PS50109"/>
    </source>
</evidence>
<dbReference type="GO" id="GO:0000155">
    <property type="term" value="F:phosphorelay sensor kinase activity"/>
    <property type="evidence" value="ECO:0007669"/>
    <property type="project" value="InterPro"/>
</dbReference>
<sequence length="709" mass="78340">MVTWRHLLSTLGARRAISALGGLYIAFAAGRALVRLEQAAPAGNVLIVTLLIAAPGFGLAYGGYWLSRTDISAEFYPDIARWCLAGFGAMAGLLLLYHVQPEGGISDLTTSPPILTALGSVAGFAVGVHDGTAKTRTRELEQRNRDLERTQAELEETVARLEETNIQLEESNERLDRHKRYTDHVLDAIHDIFYVLEEDGTLQRWNETLCEVTGYSDAEISSMETAEFFDETADERVTEAIADGFETGSVQLEVRLRTSDGELIPYEFTASMLETPDGESVLAGIGREISEREERERQLEQRAHQQQVVADLGQLALETDDLDELMHEAARQVADVLDNAYCKVLDLDSETDELLLRQGVGWQNGLVGEATVSAVEADSQAAYTLANDHPIVVENLETETRFGGPELLRSHDVRSGISTIIGPFGEPWGILGTHDTESRTFSAQDVTFVQSVANVLAEAIERQQYQTELEQLVADLETSNERLEQFAYAASHDLQEPLRMVSSYLQLIDRRYRDELDDDGEEFLAYAVNGAERMRNMIEGLLQYSRVESRGGEFEPIDLDALLEDVRDDLQLKIQQHDAEITAESLPVVDGDEGQLQQVFQNLLSNTIEYSGEGPPRVHVSAERNGTEWTVSVTDEGIGIDPDDQDRIFEVFEGFGSGETEDYSGTGIGLALCERVVERHGGDIWVDSEPGEGATFSVTLPAVRGEATD</sequence>
<dbReference type="GO" id="GO:0005524">
    <property type="term" value="F:ATP binding"/>
    <property type="evidence" value="ECO:0007669"/>
    <property type="project" value="UniProtKB-KW"/>
</dbReference>
<dbReference type="Proteomes" id="UP001321018">
    <property type="component" value="Unassembled WGS sequence"/>
</dbReference>
<dbReference type="Gene3D" id="3.30.450.20">
    <property type="entry name" value="PAS domain"/>
    <property type="match status" value="1"/>
</dbReference>
<comment type="caution">
    <text evidence="11">The sequence shown here is derived from an EMBL/GenBank/DDBJ whole genome shotgun (WGS) entry which is preliminary data.</text>
</comment>
<dbReference type="PANTHER" id="PTHR43304:SF1">
    <property type="entry name" value="PAC DOMAIN-CONTAINING PROTEIN"/>
    <property type="match status" value="1"/>
</dbReference>
<evidence type="ECO:0000259" key="10">
    <source>
        <dbReference type="PROSITE" id="PS50113"/>
    </source>
</evidence>
<evidence type="ECO:0000256" key="2">
    <source>
        <dbReference type="ARBA" id="ARBA00012438"/>
    </source>
</evidence>
<dbReference type="PROSITE" id="PS50112">
    <property type="entry name" value="PAS"/>
    <property type="match status" value="1"/>
</dbReference>
<dbReference type="Pfam" id="PF01590">
    <property type="entry name" value="GAF"/>
    <property type="match status" value="1"/>
</dbReference>
<dbReference type="CDD" id="cd00082">
    <property type="entry name" value="HisKA"/>
    <property type="match status" value="1"/>
</dbReference>
<reference evidence="11" key="1">
    <citation type="submission" date="2022-09" db="EMBL/GenBank/DDBJ databases">
        <title>Enrichment on poylsaccharides allowed isolation of novel metabolic and taxonomic groups of Haloarchaea.</title>
        <authorList>
            <person name="Sorokin D.Y."/>
            <person name="Elcheninov A.G."/>
            <person name="Khizhniak T.V."/>
            <person name="Kolganova T.V."/>
            <person name="Kublanov I.V."/>
        </authorList>
    </citation>
    <scope>NUCLEOTIDE SEQUENCE</scope>
    <source>
        <strain evidence="11">AArc-xg1-1</strain>
    </source>
</reference>
<dbReference type="InterPro" id="IPR031623">
    <property type="entry name" value="HisKA_4TM"/>
</dbReference>
<keyword evidence="11" id="KW-0067">ATP-binding</keyword>
<feature type="domain" description="Histidine kinase" evidence="8">
    <location>
        <begin position="489"/>
        <end position="704"/>
    </location>
</feature>
<dbReference type="SUPFAM" id="SSF55781">
    <property type="entry name" value="GAF domain-like"/>
    <property type="match status" value="1"/>
</dbReference>
<gene>
    <name evidence="11" type="ORF">OB960_03285</name>
</gene>
<evidence type="ECO:0000256" key="5">
    <source>
        <dbReference type="ARBA" id="ARBA00022777"/>
    </source>
</evidence>
<dbReference type="AlphaFoldDB" id="A0AAP3E0T6"/>
<feature type="transmembrane region" description="Helical" evidence="7">
    <location>
        <begin position="45"/>
        <end position="67"/>
    </location>
</feature>
<dbReference type="InterPro" id="IPR052162">
    <property type="entry name" value="Sensor_kinase/Photoreceptor"/>
</dbReference>
<evidence type="ECO:0000259" key="9">
    <source>
        <dbReference type="PROSITE" id="PS50112"/>
    </source>
</evidence>
<dbReference type="Pfam" id="PF16926">
    <property type="entry name" value="HisKA_4TM"/>
    <property type="match status" value="1"/>
</dbReference>
<evidence type="ECO:0000256" key="4">
    <source>
        <dbReference type="ARBA" id="ARBA00022679"/>
    </source>
</evidence>
<dbReference type="SUPFAM" id="SSF55785">
    <property type="entry name" value="PYP-like sensor domain (PAS domain)"/>
    <property type="match status" value="1"/>
</dbReference>
<dbReference type="InterPro" id="IPR000014">
    <property type="entry name" value="PAS"/>
</dbReference>
<dbReference type="PANTHER" id="PTHR43304">
    <property type="entry name" value="PHYTOCHROME-LIKE PROTEIN CPH1"/>
    <property type="match status" value="1"/>
</dbReference>
<dbReference type="InterPro" id="IPR003594">
    <property type="entry name" value="HATPase_dom"/>
</dbReference>
<keyword evidence="3" id="KW-0597">Phosphoprotein</keyword>
<dbReference type="InterPro" id="IPR035965">
    <property type="entry name" value="PAS-like_dom_sf"/>
</dbReference>
<dbReference type="Pfam" id="PF02518">
    <property type="entry name" value="HATPase_c"/>
    <property type="match status" value="1"/>
</dbReference>
<dbReference type="InterPro" id="IPR005467">
    <property type="entry name" value="His_kinase_dom"/>
</dbReference>
<feature type="transmembrane region" description="Helical" evidence="7">
    <location>
        <begin position="79"/>
        <end position="99"/>
    </location>
</feature>
<keyword evidence="5" id="KW-0418">Kinase</keyword>
<dbReference type="EMBL" id="JAOPKA010000001">
    <property type="protein sequence ID" value="MCU4740419.1"/>
    <property type="molecule type" value="Genomic_DNA"/>
</dbReference>
<keyword evidence="6" id="KW-0175">Coiled coil</keyword>
<evidence type="ECO:0000313" key="11">
    <source>
        <dbReference type="EMBL" id="MCU4740419.1"/>
    </source>
</evidence>
<dbReference type="InterPro" id="IPR036097">
    <property type="entry name" value="HisK_dim/P_sf"/>
</dbReference>
<keyword evidence="7" id="KW-0472">Membrane</keyword>
<dbReference type="CDD" id="cd00130">
    <property type="entry name" value="PAS"/>
    <property type="match status" value="1"/>
</dbReference>
<dbReference type="InterPro" id="IPR000700">
    <property type="entry name" value="PAS-assoc_C"/>
</dbReference>
<dbReference type="Gene3D" id="1.10.287.130">
    <property type="match status" value="1"/>
</dbReference>
<dbReference type="InterPro" id="IPR029016">
    <property type="entry name" value="GAF-like_dom_sf"/>
</dbReference>
<protein>
    <recommendedName>
        <fullName evidence="2">histidine kinase</fullName>
        <ecNumber evidence="2">2.7.13.3</ecNumber>
    </recommendedName>
</protein>
<dbReference type="PRINTS" id="PR00344">
    <property type="entry name" value="BCTRLSENSOR"/>
</dbReference>
<keyword evidence="7" id="KW-1133">Transmembrane helix</keyword>
<evidence type="ECO:0000256" key="7">
    <source>
        <dbReference type="SAM" id="Phobius"/>
    </source>
</evidence>
<dbReference type="PROSITE" id="PS50113">
    <property type="entry name" value="PAC"/>
    <property type="match status" value="1"/>
</dbReference>
<dbReference type="SMART" id="SM00091">
    <property type="entry name" value="PAS"/>
    <property type="match status" value="1"/>
</dbReference>
<evidence type="ECO:0000256" key="6">
    <source>
        <dbReference type="SAM" id="Coils"/>
    </source>
</evidence>
<dbReference type="InterPro" id="IPR003661">
    <property type="entry name" value="HisK_dim/P_dom"/>
</dbReference>
<feature type="transmembrane region" description="Helical" evidence="7">
    <location>
        <begin position="12"/>
        <end position="33"/>
    </location>
</feature>
<comment type="catalytic activity">
    <reaction evidence="1">
        <text>ATP + protein L-histidine = ADP + protein N-phospho-L-histidine.</text>
        <dbReference type="EC" id="2.7.13.3"/>
    </reaction>
</comment>
<dbReference type="SMART" id="SM00387">
    <property type="entry name" value="HATPase_c"/>
    <property type="match status" value="1"/>
</dbReference>
<feature type="coiled-coil region" evidence="6">
    <location>
        <begin position="137"/>
        <end position="181"/>
    </location>
</feature>
<dbReference type="Gene3D" id="3.30.450.40">
    <property type="match status" value="1"/>
</dbReference>
<dbReference type="SMART" id="SM00388">
    <property type="entry name" value="HisKA"/>
    <property type="match status" value="1"/>
</dbReference>
<dbReference type="PROSITE" id="PS50109">
    <property type="entry name" value="HIS_KIN"/>
    <property type="match status" value="1"/>
</dbReference>
<proteinExistence type="predicted"/>
<dbReference type="InterPro" id="IPR036890">
    <property type="entry name" value="HATPase_C_sf"/>
</dbReference>
<dbReference type="Gene3D" id="3.30.565.10">
    <property type="entry name" value="Histidine kinase-like ATPase, C-terminal domain"/>
    <property type="match status" value="1"/>
</dbReference>
<dbReference type="InterPro" id="IPR004358">
    <property type="entry name" value="Sig_transdc_His_kin-like_C"/>
</dbReference>
<evidence type="ECO:0000256" key="1">
    <source>
        <dbReference type="ARBA" id="ARBA00000085"/>
    </source>
</evidence>
<evidence type="ECO:0000256" key="3">
    <source>
        <dbReference type="ARBA" id="ARBA00022553"/>
    </source>
</evidence>
<feature type="domain" description="PAC" evidence="10">
    <location>
        <begin position="250"/>
        <end position="301"/>
    </location>
</feature>
<keyword evidence="4" id="KW-0808">Transferase</keyword>
<dbReference type="SUPFAM" id="SSF55874">
    <property type="entry name" value="ATPase domain of HSP90 chaperone/DNA topoisomerase II/histidine kinase"/>
    <property type="match status" value="1"/>
</dbReference>
<dbReference type="SMART" id="SM00065">
    <property type="entry name" value="GAF"/>
    <property type="match status" value="1"/>
</dbReference>
<dbReference type="Pfam" id="PF00512">
    <property type="entry name" value="HisKA"/>
    <property type="match status" value="1"/>
</dbReference>
<accession>A0AAP3E0T6</accession>
<dbReference type="InterPro" id="IPR003018">
    <property type="entry name" value="GAF"/>
</dbReference>
<dbReference type="FunFam" id="3.30.565.10:FF:000006">
    <property type="entry name" value="Sensor histidine kinase WalK"/>
    <property type="match status" value="1"/>
</dbReference>
<dbReference type="EC" id="2.7.13.3" evidence="2"/>
<name>A0AAP3E0T6_9EURY</name>
<organism evidence="11 12">
    <name type="scientific">Natronoglomus mannanivorans</name>
    <dbReference type="NCBI Taxonomy" id="2979990"/>
    <lineage>
        <taxon>Archaea</taxon>
        <taxon>Methanobacteriati</taxon>
        <taxon>Methanobacteriota</taxon>
        <taxon>Stenosarchaea group</taxon>
        <taxon>Halobacteria</taxon>
        <taxon>Halobacteriales</taxon>
        <taxon>Natrialbaceae</taxon>
        <taxon>Natronoglomus</taxon>
    </lineage>
</organism>
<feature type="domain" description="PAS" evidence="9">
    <location>
        <begin position="178"/>
        <end position="248"/>
    </location>
</feature>
<dbReference type="SUPFAM" id="SSF47384">
    <property type="entry name" value="Homodimeric domain of signal transducing histidine kinase"/>
    <property type="match status" value="1"/>
</dbReference>
<evidence type="ECO:0000313" key="12">
    <source>
        <dbReference type="Proteomes" id="UP001321018"/>
    </source>
</evidence>